<dbReference type="OMA" id="SIFGRIN"/>
<dbReference type="Gene3D" id="3.40.1280.30">
    <property type="match status" value="1"/>
</dbReference>
<evidence type="ECO:0000313" key="1">
    <source>
        <dbReference type="Proteomes" id="UP000515146"/>
    </source>
</evidence>
<dbReference type="KEGG" id="dpte:113793204"/>
<dbReference type="InterPro" id="IPR038459">
    <property type="entry name" value="MT_TRM10-typ_sf"/>
</dbReference>
<evidence type="ECO:0000313" key="2">
    <source>
        <dbReference type="RefSeq" id="XP_027198996.1"/>
    </source>
</evidence>
<name>A0A6P6Y1N2_DERPT</name>
<dbReference type="InParanoid" id="A0A6P6Y1N2"/>
<dbReference type="AlphaFoldDB" id="A0A6P6Y1N2"/>
<organism evidence="1 2">
    <name type="scientific">Dermatophagoides pteronyssinus</name>
    <name type="common">European house dust mite</name>
    <dbReference type="NCBI Taxonomy" id="6956"/>
    <lineage>
        <taxon>Eukaryota</taxon>
        <taxon>Metazoa</taxon>
        <taxon>Ecdysozoa</taxon>
        <taxon>Arthropoda</taxon>
        <taxon>Chelicerata</taxon>
        <taxon>Arachnida</taxon>
        <taxon>Acari</taxon>
        <taxon>Acariformes</taxon>
        <taxon>Sarcoptiformes</taxon>
        <taxon>Astigmata</taxon>
        <taxon>Psoroptidia</taxon>
        <taxon>Analgoidea</taxon>
        <taxon>Pyroglyphidae</taxon>
        <taxon>Dermatophagoidinae</taxon>
        <taxon>Dermatophagoides</taxon>
    </lineage>
</organism>
<accession>A0A6P6Y1N2</accession>
<reference evidence="2" key="1">
    <citation type="submission" date="2025-08" db="UniProtKB">
        <authorList>
            <consortium name="RefSeq"/>
        </authorList>
    </citation>
    <scope>IDENTIFICATION</scope>
    <source>
        <strain evidence="2">Airmid</strain>
    </source>
</reference>
<feature type="non-terminal residue" evidence="2">
    <location>
        <position position="339"/>
    </location>
</feature>
<proteinExistence type="predicted"/>
<keyword evidence="1" id="KW-1185">Reference proteome</keyword>
<gene>
    <name evidence="2" type="primary">LOC113793204</name>
</gene>
<protein>
    <submittedName>
        <fullName evidence="2">Uncharacterized protein LOC113793204</fullName>
    </submittedName>
</protein>
<dbReference type="OrthoDB" id="6498625at2759"/>
<dbReference type="Proteomes" id="UP000515146">
    <property type="component" value="Unplaced"/>
</dbReference>
<sequence>MELKIQLICSEYEYLCHLNSRTPSNISIEHMKIMLNMKSSEQRQIFLIKSYFHETLKMRSKAKKIIKKKLKEQNSTSESSIYPSGIFDPSQNDLQIRYGLWKNCLFGRFSKSNRLIIQSGINSRLWNPTLAFDWHLPEKILIEDNDEKKFVTVREQNIKKLADSIFKICNKNLKSFRSSFNMVHLNLTEDLPIQILPHLQKSFEHSFLDRTFFNYTHDSYRTFFADKIVFYVDPNASTILTNEDLNIQQDLIFVFNPYSELIGFKLKFIENMFKYKQNEINGNDRIRFRRLPLHDLVVESKQRHLILSFYIECLRQVLFNQIDWMESLYKNVPKKYYKS</sequence>
<dbReference type="RefSeq" id="XP_027198996.1">
    <property type="nucleotide sequence ID" value="XM_027343195.1"/>
</dbReference>